<dbReference type="GO" id="GO:0071555">
    <property type="term" value="P:cell wall organization"/>
    <property type="evidence" value="ECO:0007669"/>
    <property type="project" value="UniProtKB-KW"/>
</dbReference>
<comment type="similarity">
    <text evidence="4 14">Belongs to the glycosyl hydrolase 31 family.</text>
</comment>
<dbReference type="STRING" id="112498.A0A2D3UZU0"/>
<evidence type="ECO:0000256" key="13">
    <source>
        <dbReference type="ARBA" id="ARBA00025512"/>
    </source>
</evidence>
<keyword evidence="11" id="KW-0961">Cell wall biogenesis/degradation</keyword>
<dbReference type="InterPro" id="IPR017853">
    <property type="entry name" value="GH"/>
</dbReference>
<evidence type="ECO:0000256" key="11">
    <source>
        <dbReference type="ARBA" id="ARBA00023316"/>
    </source>
</evidence>
<dbReference type="GO" id="GO:0008422">
    <property type="term" value="F:beta-glucosidase activity"/>
    <property type="evidence" value="ECO:0007669"/>
    <property type="project" value="UniProtKB-EC"/>
</dbReference>
<dbReference type="PANTHER" id="PTHR22762:SF67">
    <property type="entry name" value="ALPHA_BETA-GLUCOSIDASE AGDC-RELATED"/>
    <property type="match status" value="1"/>
</dbReference>
<keyword evidence="7 14" id="KW-0378">Hydrolase</keyword>
<dbReference type="GeneID" id="35604353"/>
<dbReference type="SUPFAM" id="SSF51445">
    <property type="entry name" value="(Trans)glycosidases"/>
    <property type="match status" value="1"/>
</dbReference>
<reference evidence="18 19" key="1">
    <citation type="submission" date="2016-03" db="EMBL/GenBank/DDBJ databases">
        <authorList>
            <person name="Ploux O."/>
        </authorList>
    </citation>
    <scope>NUCLEOTIDE SEQUENCE [LARGE SCALE GENOMIC DNA]</scope>
    <source>
        <strain evidence="18 19">URUG2</strain>
    </source>
</reference>
<evidence type="ECO:0000256" key="9">
    <source>
        <dbReference type="ARBA" id="ARBA00023277"/>
    </source>
</evidence>
<dbReference type="CDD" id="cd06602">
    <property type="entry name" value="GH31_MGAM_SI_GAA"/>
    <property type="match status" value="1"/>
</dbReference>
<evidence type="ECO:0000256" key="4">
    <source>
        <dbReference type="ARBA" id="ARBA00007806"/>
    </source>
</evidence>
<dbReference type="InterPro" id="IPR025887">
    <property type="entry name" value="Glyco_hydro_31_N_dom"/>
</dbReference>
<keyword evidence="6" id="KW-0732">Signal</keyword>
<keyword evidence="12" id="KW-0624">Polysaccharide degradation</keyword>
<accession>A0A2D3UZU0</accession>
<evidence type="ECO:0000259" key="15">
    <source>
        <dbReference type="Pfam" id="PF01055"/>
    </source>
</evidence>
<dbReference type="GO" id="GO:0030246">
    <property type="term" value="F:carbohydrate binding"/>
    <property type="evidence" value="ECO:0007669"/>
    <property type="project" value="InterPro"/>
</dbReference>
<dbReference type="InterPro" id="IPR000322">
    <property type="entry name" value="Glyco_hydro_31_TIM"/>
</dbReference>
<feature type="domain" description="Glycosyl hydrolase family 31 C-terminal" evidence="17">
    <location>
        <begin position="651"/>
        <end position="739"/>
    </location>
</feature>
<keyword evidence="19" id="KW-1185">Reference proteome</keyword>
<evidence type="ECO:0000256" key="3">
    <source>
        <dbReference type="ARBA" id="ARBA00004613"/>
    </source>
</evidence>
<dbReference type="AlphaFoldDB" id="A0A2D3UZU0"/>
<feature type="domain" description="Glycoside hydrolase family 31 TIM barrel" evidence="15">
    <location>
        <begin position="266"/>
        <end position="642"/>
    </location>
</feature>
<dbReference type="RefSeq" id="XP_023630291.1">
    <property type="nucleotide sequence ID" value="XM_023774523.1"/>
</dbReference>
<gene>
    <name evidence="18" type="ORF">RCC_09281</name>
</gene>
<comment type="catalytic activity">
    <reaction evidence="1">
        <text>Hydrolysis of terminal, non-reducing beta-D-glucosyl residues with release of beta-D-glucose.</text>
        <dbReference type="EC" id="3.2.1.21"/>
    </reaction>
</comment>
<dbReference type="OrthoDB" id="5839090at2759"/>
<feature type="domain" description="Glycoside hydrolase family 31 N-terminal" evidence="16">
    <location>
        <begin position="97"/>
        <end position="217"/>
    </location>
</feature>
<organism evidence="18 19">
    <name type="scientific">Ramularia collo-cygni</name>
    <dbReference type="NCBI Taxonomy" id="112498"/>
    <lineage>
        <taxon>Eukaryota</taxon>
        <taxon>Fungi</taxon>
        <taxon>Dikarya</taxon>
        <taxon>Ascomycota</taxon>
        <taxon>Pezizomycotina</taxon>
        <taxon>Dothideomycetes</taxon>
        <taxon>Dothideomycetidae</taxon>
        <taxon>Mycosphaerellales</taxon>
        <taxon>Mycosphaerellaceae</taxon>
        <taxon>Ramularia</taxon>
    </lineage>
</organism>
<dbReference type="Pfam" id="PF21365">
    <property type="entry name" value="Glyco_hydro_31_3rd"/>
    <property type="match status" value="1"/>
</dbReference>
<protein>
    <submittedName>
        <fullName evidence="18">Related to Alpha/beta-glucosidase agdC</fullName>
    </submittedName>
</protein>
<evidence type="ECO:0000259" key="17">
    <source>
        <dbReference type="Pfam" id="PF21365"/>
    </source>
</evidence>
<keyword evidence="10 14" id="KW-0326">Glycosidase</keyword>
<dbReference type="PANTHER" id="PTHR22762">
    <property type="entry name" value="ALPHA-GLUCOSIDASE"/>
    <property type="match status" value="1"/>
</dbReference>
<evidence type="ECO:0000256" key="8">
    <source>
        <dbReference type="ARBA" id="ARBA00023180"/>
    </source>
</evidence>
<comment type="function">
    <text evidence="13">Glucosidase involved in the degradation of cellulosic biomass. Has both alpha- and beta-glucosidase activity.</text>
</comment>
<keyword evidence="8" id="KW-0325">Glycoprotein</keyword>
<dbReference type="Gene3D" id="2.60.40.1760">
    <property type="entry name" value="glycosyl hydrolase (family 31)"/>
    <property type="match status" value="1"/>
</dbReference>
<evidence type="ECO:0000256" key="1">
    <source>
        <dbReference type="ARBA" id="ARBA00000448"/>
    </source>
</evidence>
<dbReference type="GO" id="GO:0000272">
    <property type="term" value="P:polysaccharide catabolic process"/>
    <property type="evidence" value="ECO:0007669"/>
    <property type="project" value="UniProtKB-KW"/>
</dbReference>
<comment type="subcellular location">
    <subcellularLocation>
        <location evidence="3">Secreted</location>
    </subcellularLocation>
</comment>
<evidence type="ECO:0000313" key="19">
    <source>
        <dbReference type="Proteomes" id="UP000225277"/>
    </source>
</evidence>
<keyword evidence="5" id="KW-0964">Secreted</keyword>
<dbReference type="GO" id="GO:0005576">
    <property type="term" value="C:extracellular region"/>
    <property type="evidence" value="ECO:0007669"/>
    <property type="project" value="UniProtKB-SubCell"/>
</dbReference>
<dbReference type="GO" id="GO:0004558">
    <property type="term" value="F:alpha-1,4-glucosidase activity"/>
    <property type="evidence" value="ECO:0007669"/>
    <property type="project" value="UniProtKB-EC"/>
</dbReference>
<evidence type="ECO:0000256" key="5">
    <source>
        <dbReference type="ARBA" id="ARBA00022525"/>
    </source>
</evidence>
<dbReference type="Gene3D" id="2.60.40.1180">
    <property type="entry name" value="Golgi alpha-mannosidase II"/>
    <property type="match status" value="2"/>
</dbReference>
<evidence type="ECO:0000256" key="14">
    <source>
        <dbReference type="RuleBase" id="RU361185"/>
    </source>
</evidence>
<evidence type="ECO:0000256" key="2">
    <source>
        <dbReference type="ARBA" id="ARBA00001657"/>
    </source>
</evidence>
<dbReference type="Proteomes" id="UP000225277">
    <property type="component" value="Unassembled WGS sequence"/>
</dbReference>
<dbReference type="CDD" id="cd14752">
    <property type="entry name" value="GH31_N"/>
    <property type="match status" value="1"/>
</dbReference>
<dbReference type="SUPFAM" id="SSF51011">
    <property type="entry name" value="Glycosyl hydrolase domain"/>
    <property type="match status" value="1"/>
</dbReference>
<dbReference type="Pfam" id="PF01055">
    <property type="entry name" value="Glyco_hydro_31_2nd"/>
    <property type="match status" value="1"/>
</dbReference>
<proteinExistence type="inferred from homology"/>
<evidence type="ECO:0000313" key="18">
    <source>
        <dbReference type="EMBL" id="CZT23567.1"/>
    </source>
</evidence>
<evidence type="ECO:0000259" key="16">
    <source>
        <dbReference type="Pfam" id="PF13802"/>
    </source>
</evidence>
<name>A0A2D3UZU0_9PEZI</name>
<dbReference type="SUPFAM" id="SSF74650">
    <property type="entry name" value="Galactose mutarotase-like"/>
    <property type="match status" value="1"/>
</dbReference>
<evidence type="ECO:0000256" key="7">
    <source>
        <dbReference type="ARBA" id="ARBA00022801"/>
    </source>
</evidence>
<dbReference type="InterPro" id="IPR048395">
    <property type="entry name" value="Glyco_hydro_31_C"/>
</dbReference>
<dbReference type="InterPro" id="IPR011013">
    <property type="entry name" value="Gal_mutarotase_sf_dom"/>
</dbReference>
<comment type="catalytic activity">
    <reaction evidence="2">
        <text>Hydrolysis of terminal, non-reducing (1-&gt;4)-linked alpha-D-glucose residues with release of alpha-D-glucose.</text>
        <dbReference type="EC" id="3.2.1.20"/>
    </reaction>
</comment>
<sequence>MLDEISKWLPGSTQQQVMSAPITCPGYLTSNITHTTTGIIASLHLAGPECNSYGKDLHNLTLEVQCQSENRMHIHIYDPELQIYQIPESVLPRPGGSTPCAESDLDITVVDSPFSFAVSRKSNQDVLFNTSNTPLIFQDQYWQLTTSLPHDPNLYGLGEHTDPLRLNTTDYLRTFWNRDANDVPEGSNLYGSHPVYFENRIIDGVANSHGVALLNSNGMDIRIDRSDSHDQYLEYNILGGIIDLYIFSGPSPFDVAKQYTALSGTPPIMPFFGLGSHQCRHGYKNVEELGAVVSNYSKAGIPLETMWADIVDPINFPLAKMRRLVDKLHRDQQHFIVMVDPAVAYQDYPSFNRGKEAGIFLQNSSNQIYQGVVWPGVTAYPDWFSQNIQEYWSSEFASFFDPESGLDIDALWIDMNEPANFCRYPCINPKMEALNWNNNTMPLPQSPKLERHSSFSGDRLGLPGRDLDNPPYKIHISEGIISDRTANTTLRHENGMAMYDTHNIYGHMMSIASHTAMLARRPLKRAMVITRSTFIGTGSQVAHWLGDNVSTWHHYRQSIRHLLQFTSIFQIPMAGADICGFGGSTTEELCARWYRLGAWYPFMRNHYTKNSIPQEPYRWPIVAESARKAIDLRYRLLDYLYSHLQLQSVDGTPALVPLWMHYPCDAKAAAIDDQFFFGPALLISPVLEQGSTSVKIYLPEDLFYDFETHKPIFGKAEWITLQDVGVTEIPVHIRGGHIIPMRVSSANTTTELRKGNFELLIAPDMDGRAEGYLYLDDGESLEQDGTSEIHFTYANGKLGMVGTFDYIPGRELMVEKAIILGIEESQEEMLGWPLVKASGVELQTR</sequence>
<evidence type="ECO:0000256" key="12">
    <source>
        <dbReference type="ARBA" id="ARBA00023326"/>
    </source>
</evidence>
<keyword evidence="9" id="KW-0119">Carbohydrate metabolism</keyword>
<dbReference type="Pfam" id="PF13802">
    <property type="entry name" value="Gal_mutarotas_2"/>
    <property type="match status" value="1"/>
</dbReference>
<dbReference type="Gene3D" id="3.20.20.80">
    <property type="entry name" value="Glycosidases"/>
    <property type="match status" value="1"/>
</dbReference>
<evidence type="ECO:0000256" key="10">
    <source>
        <dbReference type="ARBA" id="ARBA00023295"/>
    </source>
</evidence>
<dbReference type="EMBL" id="FJUY01000017">
    <property type="protein sequence ID" value="CZT23567.1"/>
    <property type="molecule type" value="Genomic_DNA"/>
</dbReference>
<evidence type="ECO:0000256" key="6">
    <source>
        <dbReference type="ARBA" id="ARBA00022729"/>
    </source>
</evidence>
<dbReference type="InterPro" id="IPR013780">
    <property type="entry name" value="Glyco_hydro_b"/>
</dbReference>